<dbReference type="InterPro" id="IPR001249">
    <property type="entry name" value="AcCoA_biotinCC"/>
</dbReference>
<dbReference type="SUPFAM" id="SSF51230">
    <property type="entry name" value="Single hybrid motif"/>
    <property type="match status" value="1"/>
</dbReference>
<evidence type="ECO:0000256" key="3">
    <source>
        <dbReference type="ARBA" id="ARBA00023267"/>
    </source>
</evidence>
<keyword evidence="8" id="KW-1185">Reference proteome</keyword>
<keyword evidence="4" id="KW-0275">Fatty acid biosynthesis</keyword>
<protein>
    <recommendedName>
        <fullName evidence="2 4">Biotin carboxyl carrier protein of acetyl-CoA carboxylase</fullName>
    </recommendedName>
</protein>
<dbReference type="EMBL" id="PDEQ01000003">
    <property type="protein sequence ID" value="PEN13727.1"/>
    <property type="molecule type" value="Genomic_DNA"/>
</dbReference>
<evidence type="ECO:0000313" key="7">
    <source>
        <dbReference type="EMBL" id="PEN13727.1"/>
    </source>
</evidence>
<evidence type="ECO:0000256" key="4">
    <source>
        <dbReference type="RuleBase" id="RU364072"/>
    </source>
</evidence>
<dbReference type="Gene3D" id="2.40.50.100">
    <property type="match status" value="1"/>
</dbReference>
<gene>
    <name evidence="7" type="primary">accB</name>
    <name evidence="7" type="ORF">CRI94_06530</name>
</gene>
<evidence type="ECO:0000313" key="8">
    <source>
        <dbReference type="Proteomes" id="UP000220102"/>
    </source>
</evidence>
<name>A0A2A8CYS2_9BACT</name>
<sequence length="201" mass="21167">MKLDKIQQLLSIVAESGVSEIEIEEDDFKLTIRQNSPQVIMQQPSQYAMPYGPPAYAPQQGYAPQGAPSPATPPQGAPQQGGSPSQGGAGQQPAPAQGQSGSASTETSSGSGEEKAEAGSGANEELVRAPIVGTFYRRPSPDSDPYVEVGDSVGDGDVLCIIEAMKLMNEIECETSGTIKEILVEDAEPVEFDQPLFVIEK</sequence>
<evidence type="ECO:0000256" key="2">
    <source>
        <dbReference type="ARBA" id="ARBA00017562"/>
    </source>
</evidence>
<dbReference type="GO" id="GO:0006633">
    <property type="term" value="P:fatty acid biosynthetic process"/>
    <property type="evidence" value="ECO:0007669"/>
    <property type="project" value="UniProtKB-UniPathway"/>
</dbReference>
<dbReference type="Pfam" id="PF00364">
    <property type="entry name" value="Biotin_lipoyl"/>
    <property type="match status" value="1"/>
</dbReference>
<comment type="pathway">
    <text evidence="4">Lipid metabolism; fatty acid biosynthesis.</text>
</comment>
<dbReference type="UniPathway" id="UPA00094"/>
<comment type="caution">
    <text evidence="7">The sequence shown here is derived from an EMBL/GenBank/DDBJ whole genome shotgun (WGS) entry which is preliminary data.</text>
</comment>
<feature type="compositionally biased region" description="Low complexity" evidence="5">
    <location>
        <begin position="91"/>
        <end position="111"/>
    </location>
</feature>
<dbReference type="CDD" id="cd06850">
    <property type="entry name" value="biotinyl_domain"/>
    <property type="match status" value="1"/>
</dbReference>
<dbReference type="AlphaFoldDB" id="A0A2A8CYS2"/>
<keyword evidence="4" id="KW-0276">Fatty acid metabolism</keyword>
<keyword evidence="4" id="KW-0444">Lipid biosynthesis</keyword>
<keyword evidence="3 4" id="KW-0092">Biotin</keyword>
<feature type="compositionally biased region" description="Low complexity" evidence="5">
    <location>
        <begin position="57"/>
        <end position="69"/>
    </location>
</feature>
<dbReference type="Proteomes" id="UP000220102">
    <property type="component" value="Unassembled WGS sequence"/>
</dbReference>
<evidence type="ECO:0000259" key="6">
    <source>
        <dbReference type="PROSITE" id="PS50968"/>
    </source>
</evidence>
<feature type="domain" description="Lipoyl-binding" evidence="6">
    <location>
        <begin position="124"/>
        <end position="200"/>
    </location>
</feature>
<dbReference type="PANTHER" id="PTHR45266">
    <property type="entry name" value="OXALOACETATE DECARBOXYLASE ALPHA CHAIN"/>
    <property type="match status" value="1"/>
</dbReference>
<dbReference type="FunFam" id="2.40.50.100:FF:000003">
    <property type="entry name" value="Acetyl-CoA carboxylase biotin carboxyl carrier protein"/>
    <property type="match status" value="1"/>
</dbReference>
<dbReference type="PANTHER" id="PTHR45266:SF3">
    <property type="entry name" value="OXALOACETATE DECARBOXYLASE ALPHA CHAIN"/>
    <property type="match status" value="1"/>
</dbReference>
<dbReference type="InterPro" id="IPR050709">
    <property type="entry name" value="Biotin_Carboxyl_Carrier/Decarb"/>
</dbReference>
<proteinExistence type="predicted"/>
<evidence type="ECO:0000256" key="1">
    <source>
        <dbReference type="ARBA" id="ARBA00003761"/>
    </source>
</evidence>
<dbReference type="GO" id="GO:0003989">
    <property type="term" value="F:acetyl-CoA carboxylase activity"/>
    <property type="evidence" value="ECO:0007669"/>
    <property type="project" value="InterPro"/>
</dbReference>
<dbReference type="PRINTS" id="PR01071">
    <property type="entry name" value="ACOABIOTINCC"/>
</dbReference>
<dbReference type="PROSITE" id="PS50968">
    <property type="entry name" value="BIOTINYL_LIPOYL"/>
    <property type="match status" value="1"/>
</dbReference>
<dbReference type="OrthoDB" id="9811735at2"/>
<evidence type="ECO:0000256" key="5">
    <source>
        <dbReference type="SAM" id="MobiDB-lite"/>
    </source>
</evidence>
<organism evidence="7 8">
    <name type="scientific">Longibacter salinarum</name>
    <dbReference type="NCBI Taxonomy" id="1850348"/>
    <lineage>
        <taxon>Bacteria</taxon>
        <taxon>Pseudomonadati</taxon>
        <taxon>Rhodothermota</taxon>
        <taxon>Rhodothermia</taxon>
        <taxon>Rhodothermales</taxon>
        <taxon>Salisaetaceae</taxon>
        <taxon>Longibacter</taxon>
    </lineage>
</organism>
<keyword evidence="4" id="KW-0443">Lipid metabolism</keyword>
<comment type="function">
    <text evidence="1 4">This protein is a component of the acetyl coenzyme A carboxylase complex; first, biotin carboxylase catalyzes the carboxylation of the carrier protein and then the transcarboxylase transfers the carboxyl group to form malonyl-CoA.</text>
</comment>
<dbReference type="RefSeq" id="WP_098074890.1">
    <property type="nucleotide sequence ID" value="NZ_PDEQ01000003.1"/>
</dbReference>
<dbReference type="InterPro" id="IPR011053">
    <property type="entry name" value="Single_hybrid_motif"/>
</dbReference>
<accession>A0A2A8CYS2</accession>
<dbReference type="NCBIfam" id="TIGR00531">
    <property type="entry name" value="BCCP"/>
    <property type="match status" value="1"/>
</dbReference>
<reference evidence="7 8" key="1">
    <citation type="submission" date="2017-10" db="EMBL/GenBank/DDBJ databases">
        <title>Draft genome of Longibacter Salinarum.</title>
        <authorList>
            <person name="Goh K.M."/>
            <person name="Shamsir M.S."/>
            <person name="Lim S.W."/>
        </authorList>
    </citation>
    <scope>NUCLEOTIDE SEQUENCE [LARGE SCALE GENOMIC DNA]</scope>
    <source>
        <strain evidence="7 8">KCTC 52045</strain>
    </source>
</reference>
<feature type="region of interest" description="Disordered" evidence="5">
    <location>
        <begin position="41"/>
        <end position="126"/>
    </location>
</feature>
<dbReference type="InterPro" id="IPR000089">
    <property type="entry name" value="Biotin_lipoyl"/>
</dbReference>
<dbReference type="GO" id="GO:0009317">
    <property type="term" value="C:acetyl-CoA carboxylase complex"/>
    <property type="evidence" value="ECO:0007669"/>
    <property type="project" value="InterPro"/>
</dbReference>